<feature type="region of interest" description="Disordered" evidence="1">
    <location>
        <begin position="121"/>
        <end position="179"/>
    </location>
</feature>
<dbReference type="AlphaFoldDB" id="A0AAV3Q2M2"/>
<dbReference type="Proteomes" id="UP001454036">
    <property type="component" value="Unassembled WGS sequence"/>
</dbReference>
<feature type="compositionally biased region" description="Polar residues" evidence="1">
    <location>
        <begin position="161"/>
        <end position="170"/>
    </location>
</feature>
<protein>
    <recommendedName>
        <fullName evidence="4">DUF4283 domain-containing protein</fullName>
    </recommendedName>
</protein>
<comment type="caution">
    <text evidence="2">The sequence shown here is derived from an EMBL/GenBank/DDBJ whole genome shotgun (WGS) entry which is preliminary data.</text>
</comment>
<reference evidence="2 3" key="1">
    <citation type="submission" date="2024-01" db="EMBL/GenBank/DDBJ databases">
        <title>The complete chloroplast genome sequence of Lithospermum erythrorhizon: insights into the phylogenetic relationship among Boraginaceae species and the maternal lineages of purple gromwells.</title>
        <authorList>
            <person name="Okada T."/>
            <person name="Watanabe K."/>
        </authorList>
    </citation>
    <scope>NUCLEOTIDE SEQUENCE [LARGE SCALE GENOMIC DNA]</scope>
</reference>
<evidence type="ECO:0000256" key="1">
    <source>
        <dbReference type="SAM" id="MobiDB-lite"/>
    </source>
</evidence>
<evidence type="ECO:0008006" key="4">
    <source>
        <dbReference type="Google" id="ProtNLM"/>
    </source>
</evidence>
<feature type="compositionally biased region" description="Basic and acidic residues" evidence="1">
    <location>
        <begin position="150"/>
        <end position="159"/>
    </location>
</feature>
<dbReference type="InterPro" id="IPR040256">
    <property type="entry name" value="At4g02000-like"/>
</dbReference>
<sequence length="203" mass="23373">MKHVLIGKFSHGRPAIALMKEFFCSLNLKGEYNLSLYDTKHLFIECPNGRLYSFMVAPYMPLMHETWIGFEEDSQELEVEKDGFWQKVLYDAVPGYCKECHHLGHKDSSCKRSKGKEIAPSEPLAIQKPLVQSQERPTIKTHPQKATYRARPDPRKKEWVPTSTQSTAGEGTSKELELKVFGKPNPDKILLSRKLEIWLRLSK</sequence>
<evidence type="ECO:0000313" key="2">
    <source>
        <dbReference type="EMBL" id="GAA0156708.1"/>
    </source>
</evidence>
<evidence type="ECO:0000313" key="3">
    <source>
        <dbReference type="Proteomes" id="UP001454036"/>
    </source>
</evidence>
<proteinExistence type="predicted"/>
<dbReference type="PANTHER" id="PTHR31286:SF165">
    <property type="entry name" value="DUF4283 DOMAIN-CONTAINING PROTEIN"/>
    <property type="match status" value="1"/>
</dbReference>
<organism evidence="2 3">
    <name type="scientific">Lithospermum erythrorhizon</name>
    <name type="common">Purple gromwell</name>
    <name type="synonym">Lithospermum officinale var. erythrorhizon</name>
    <dbReference type="NCBI Taxonomy" id="34254"/>
    <lineage>
        <taxon>Eukaryota</taxon>
        <taxon>Viridiplantae</taxon>
        <taxon>Streptophyta</taxon>
        <taxon>Embryophyta</taxon>
        <taxon>Tracheophyta</taxon>
        <taxon>Spermatophyta</taxon>
        <taxon>Magnoliopsida</taxon>
        <taxon>eudicotyledons</taxon>
        <taxon>Gunneridae</taxon>
        <taxon>Pentapetalae</taxon>
        <taxon>asterids</taxon>
        <taxon>lamiids</taxon>
        <taxon>Boraginales</taxon>
        <taxon>Boraginaceae</taxon>
        <taxon>Boraginoideae</taxon>
        <taxon>Lithospermeae</taxon>
        <taxon>Lithospermum</taxon>
    </lineage>
</organism>
<name>A0AAV3Q2M2_LITER</name>
<dbReference type="EMBL" id="BAABME010002929">
    <property type="protein sequence ID" value="GAA0156708.1"/>
    <property type="molecule type" value="Genomic_DNA"/>
</dbReference>
<dbReference type="PANTHER" id="PTHR31286">
    <property type="entry name" value="GLYCINE-RICH CELL WALL STRUCTURAL PROTEIN 1.8-LIKE"/>
    <property type="match status" value="1"/>
</dbReference>
<accession>A0AAV3Q2M2</accession>
<keyword evidence="3" id="KW-1185">Reference proteome</keyword>
<gene>
    <name evidence="2" type="ORF">LIER_14135</name>
</gene>